<evidence type="ECO:0000313" key="10">
    <source>
        <dbReference type="Proteomes" id="UP001345827"/>
    </source>
</evidence>
<evidence type="ECO:0000259" key="8">
    <source>
        <dbReference type="PROSITE" id="PS50048"/>
    </source>
</evidence>
<feature type="compositionally biased region" description="Polar residues" evidence="6">
    <location>
        <begin position="1"/>
        <end position="12"/>
    </location>
</feature>
<protein>
    <recommendedName>
        <fullName evidence="8">Zn(2)-C6 fungal-type domain-containing protein</fullName>
    </recommendedName>
</protein>
<dbReference type="GO" id="GO:0000978">
    <property type="term" value="F:RNA polymerase II cis-regulatory region sequence-specific DNA binding"/>
    <property type="evidence" value="ECO:0007669"/>
    <property type="project" value="TreeGrafter"/>
</dbReference>
<dbReference type="SUPFAM" id="SSF57701">
    <property type="entry name" value="Zn2/Cys6 DNA-binding domain"/>
    <property type="match status" value="1"/>
</dbReference>
<feature type="domain" description="Zn(2)-C6 fungal-type" evidence="8">
    <location>
        <begin position="32"/>
        <end position="62"/>
    </location>
</feature>
<keyword evidence="10" id="KW-1185">Reference proteome</keyword>
<proteinExistence type="predicted"/>
<accession>A0AAV9QQN4</accession>
<dbReference type="GO" id="GO:0006351">
    <property type="term" value="P:DNA-templated transcription"/>
    <property type="evidence" value="ECO:0007669"/>
    <property type="project" value="InterPro"/>
</dbReference>
<dbReference type="Proteomes" id="UP001345827">
    <property type="component" value="Unassembled WGS sequence"/>
</dbReference>
<evidence type="ECO:0000256" key="2">
    <source>
        <dbReference type="ARBA" id="ARBA00023015"/>
    </source>
</evidence>
<keyword evidence="2" id="KW-0805">Transcription regulation</keyword>
<dbReference type="EMBL" id="JAXLQG010000001">
    <property type="protein sequence ID" value="KAK5545745.1"/>
    <property type="molecule type" value="Genomic_DNA"/>
</dbReference>
<dbReference type="SMART" id="SM00066">
    <property type="entry name" value="GAL4"/>
    <property type="match status" value="1"/>
</dbReference>
<keyword evidence="7" id="KW-0812">Transmembrane</keyword>
<dbReference type="GO" id="GO:0008270">
    <property type="term" value="F:zinc ion binding"/>
    <property type="evidence" value="ECO:0007669"/>
    <property type="project" value="InterPro"/>
</dbReference>
<dbReference type="GO" id="GO:0005634">
    <property type="term" value="C:nucleus"/>
    <property type="evidence" value="ECO:0007669"/>
    <property type="project" value="TreeGrafter"/>
</dbReference>
<dbReference type="PANTHER" id="PTHR47424">
    <property type="entry name" value="REGULATORY PROTEIN GAL4"/>
    <property type="match status" value="1"/>
</dbReference>
<dbReference type="CDD" id="cd12148">
    <property type="entry name" value="fungal_TF_MHR"/>
    <property type="match status" value="1"/>
</dbReference>
<feature type="compositionally biased region" description="Acidic residues" evidence="6">
    <location>
        <begin position="130"/>
        <end position="141"/>
    </location>
</feature>
<dbReference type="SMART" id="SM00906">
    <property type="entry name" value="Fungal_trans"/>
    <property type="match status" value="1"/>
</dbReference>
<dbReference type="GO" id="GO:0000981">
    <property type="term" value="F:DNA-binding transcription factor activity, RNA polymerase II-specific"/>
    <property type="evidence" value="ECO:0007669"/>
    <property type="project" value="InterPro"/>
</dbReference>
<keyword evidence="4" id="KW-0804">Transcription</keyword>
<feature type="transmembrane region" description="Helical" evidence="7">
    <location>
        <begin position="612"/>
        <end position="633"/>
    </location>
</feature>
<evidence type="ECO:0000256" key="7">
    <source>
        <dbReference type="SAM" id="Phobius"/>
    </source>
</evidence>
<name>A0AAV9QQN4_9PEZI</name>
<gene>
    <name evidence="9" type="ORF">LTR25_000754</name>
</gene>
<keyword evidence="5" id="KW-0539">Nucleus</keyword>
<reference evidence="9 10" key="1">
    <citation type="submission" date="2023-06" db="EMBL/GenBank/DDBJ databases">
        <title>Black Yeasts Isolated from many extreme environments.</title>
        <authorList>
            <person name="Coleine C."/>
            <person name="Stajich J.E."/>
            <person name="Selbmann L."/>
        </authorList>
    </citation>
    <scope>NUCLEOTIDE SEQUENCE [LARGE SCALE GENOMIC DNA]</scope>
    <source>
        <strain evidence="9 10">CCFEE 5887</strain>
    </source>
</reference>
<keyword evidence="1" id="KW-0479">Metal-binding</keyword>
<dbReference type="CDD" id="cd00067">
    <property type="entry name" value="GAL4"/>
    <property type="match status" value="1"/>
</dbReference>
<dbReference type="GO" id="GO:0000435">
    <property type="term" value="P:positive regulation of transcription from RNA polymerase II promoter by galactose"/>
    <property type="evidence" value="ECO:0007669"/>
    <property type="project" value="TreeGrafter"/>
</dbReference>
<dbReference type="PROSITE" id="PS50048">
    <property type="entry name" value="ZN2_CY6_FUNGAL_2"/>
    <property type="match status" value="1"/>
</dbReference>
<evidence type="ECO:0000256" key="5">
    <source>
        <dbReference type="ARBA" id="ARBA00023242"/>
    </source>
</evidence>
<comment type="caution">
    <text evidence="9">The sequence shown here is derived from an EMBL/GenBank/DDBJ whole genome shotgun (WGS) entry which is preliminary data.</text>
</comment>
<evidence type="ECO:0000256" key="4">
    <source>
        <dbReference type="ARBA" id="ARBA00023163"/>
    </source>
</evidence>
<dbReference type="Gene3D" id="4.10.240.10">
    <property type="entry name" value="Zn(2)-C6 fungal-type DNA-binding domain"/>
    <property type="match status" value="1"/>
</dbReference>
<dbReference type="Pfam" id="PF00172">
    <property type="entry name" value="Zn_clus"/>
    <property type="match status" value="1"/>
</dbReference>
<dbReference type="InterPro" id="IPR051127">
    <property type="entry name" value="Fungal_SecMet_Regulators"/>
</dbReference>
<dbReference type="InterPro" id="IPR001138">
    <property type="entry name" value="Zn2Cys6_DnaBD"/>
</dbReference>
<sequence>MPAAQTQPVSQSDLHESTSPPPSYKRRRIALACTSCRNRKSRCNGSKPSCSLCVELGFECVYQQPAAGNTKPSQGSSGYDERLSAIEDTLRRLVQQKEQSPEESEQSGHGVELGVRQRAGTQQPPHAPSDGEDVAILDDDASGDRQDAGDDSVDGMAAITDPEEKGSRFYGPSSNIALLREISDATSASLKAIGQSRHAENGLSQAIVSRAVSPVTTLPPETSPFARHGINIRSLPPEKRALHLIKLFFLDTGMLFPYVHETGVLGTFVAVRRNRYTAVSRSWLCLLNVIFAFATYLSARPDQTAEQNAAESEIFIERAQALASEIEMKSASLETVQCLLLMAQYRQGTQRSDQAWNLHGLAVRAALQLGLHSEAAAADCSLLEAEVRKRVWFACFVLDRTLCMTFGRPPTIPNEYVKLDLPINQKLEKLVMTTTGSMSAPNERLDPPDTVCFYIATIQLYYILGDIITQLYGSNVDSDPNLPIPTMLERTLSLEQRLSAWKRNLFPQLQRRPWDTLDPDSVSASTWDPVFDRLSVIITLRYLNTRILLHRPVLSAFLRKRACYRSIGVQSDEEDPYFQDLAGKSLKICGQSAMEIVQIVHKTSKPPTMLGAWWFSTYYTFNAALVIFACTLLEMTTVNKWSQGGATITSAPSVDCDKVIEMISRLRSAADTLQRFGEGTRSSKRIRRTLVKLVQICMTLAQFSPEYGPVILSTLSSQQQPLDAASQLRAQLESGIPMQDAAGLDGPVLATDAMGTTTMSADDPFTVFDMNMPHYWTDTNLDLFSDLVGVDTGIAAMLSG</sequence>
<feature type="region of interest" description="Disordered" evidence="6">
    <location>
        <begin position="1"/>
        <end position="27"/>
    </location>
</feature>
<keyword evidence="7" id="KW-1133">Transmembrane helix</keyword>
<dbReference type="Pfam" id="PF04082">
    <property type="entry name" value="Fungal_trans"/>
    <property type="match status" value="1"/>
</dbReference>
<evidence type="ECO:0000256" key="1">
    <source>
        <dbReference type="ARBA" id="ARBA00022723"/>
    </source>
</evidence>
<keyword evidence="3" id="KW-0238">DNA-binding</keyword>
<dbReference type="InterPro" id="IPR036864">
    <property type="entry name" value="Zn2-C6_fun-type_DNA-bd_sf"/>
</dbReference>
<evidence type="ECO:0000256" key="3">
    <source>
        <dbReference type="ARBA" id="ARBA00023125"/>
    </source>
</evidence>
<dbReference type="AlphaFoldDB" id="A0AAV9QQN4"/>
<evidence type="ECO:0000313" key="9">
    <source>
        <dbReference type="EMBL" id="KAK5545745.1"/>
    </source>
</evidence>
<dbReference type="PANTHER" id="PTHR47424:SF3">
    <property type="entry name" value="REGULATORY PROTEIN GAL4"/>
    <property type="match status" value="1"/>
</dbReference>
<organism evidence="9 10">
    <name type="scientific">Vermiconidia calcicola</name>
    <dbReference type="NCBI Taxonomy" id="1690605"/>
    <lineage>
        <taxon>Eukaryota</taxon>
        <taxon>Fungi</taxon>
        <taxon>Dikarya</taxon>
        <taxon>Ascomycota</taxon>
        <taxon>Pezizomycotina</taxon>
        <taxon>Dothideomycetes</taxon>
        <taxon>Dothideomycetidae</taxon>
        <taxon>Mycosphaerellales</taxon>
        <taxon>Extremaceae</taxon>
        <taxon>Vermiconidia</taxon>
    </lineage>
</organism>
<dbReference type="PROSITE" id="PS00463">
    <property type="entry name" value="ZN2_CY6_FUNGAL_1"/>
    <property type="match status" value="1"/>
</dbReference>
<evidence type="ECO:0000256" key="6">
    <source>
        <dbReference type="SAM" id="MobiDB-lite"/>
    </source>
</evidence>
<dbReference type="InterPro" id="IPR007219">
    <property type="entry name" value="XnlR_reg_dom"/>
</dbReference>
<keyword evidence="7" id="KW-0472">Membrane</keyword>
<feature type="region of interest" description="Disordered" evidence="6">
    <location>
        <begin position="117"/>
        <end position="171"/>
    </location>
</feature>